<name>A0A644T3Q8_9ZZZZ</name>
<dbReference type="EMBL" id="VSSQ01000012">
    <property type="protein sequence ID" value="MPL60571.1"/>
    <property type="molecule type" value="Genomic_DNA"/>
</dbReference>
<proteinExistence type="predicted"/>
<accession>A0A644T3Q8</accession>
<evidence type="ECO:0000313" key="1">
    <source>
        <dbReference type="EMBL" id="MPL60571.1"/>
    </source>
</evidence>
<dbReference type="AlphaFoldDB" id="A0A644T3Q8"/>
<gene>
    <name evidence="1" type="ORF">SDC9_06132</name>
</gene>
<reference evidence="1" key="1">
    <citation type="submission" date="2019-08" db="EMBL/GenBank/DDBJ databases">
        <authorList>
            <person name="Kucharzyk K."/>
            <person name="Murdoch R.W."/>
            <person name="Higgins S."/>
            <person name="Loffler F."/>
        </authorList>
    </citation>
    <scope>NUCLEOTIDE SEQUENCE</scope>
</reference>
<comment type="caution">
    <text evidence="1">The sequence shown here is derived from an EMBL/GenBank/DDBJ whole genome shotgun (WGS) entry which is preliminary data.</text>
</comment>
<sequence>MHIETRKNGTFYLKESVYNPATKLPKNTSIYLGSNPIQAKNKLKTLTDDSALLEQIPDALPYEVELDKVIRNLQKLNGLQTDGMIRLISDYLDDLLKAKQFISIARKGILAPAIDCPECRFKNANYCNHFKQSFINGNGRYKDGKPLRCLAYELGELKSYHGSIKLPRDFR</sequence>
<organism evidence="1">
    <name type="scientific">bioreactor metagenome</name>
    <dbReference type="NCBI Taxonomy" id="1076179"/>
    <lineage>
        <taxon>unclassified sequences</taxon>
        <taxon>metagenomes</taxon>
        <taxon>ecological metagenomes</taxon>
    </lineage>
</organism>
<protein>
    <submittedName>
        <fullName evidence="1">Uncharacterized protein</fullName>
    </submittedName>
</protein>